<dbReference type="Proteomes" id="UP001519460">
    <property type="component" value="Unassembled WGS sequence"/>
</dbReference>
<keyword evidence="2" id="KW-1185">Reference proteome</keyword>
<reference evidence="1 2" key="1">
    <citation type="journal article" date="2023" name="Sci. Data">
        <title>Genome assembly of the Korean intertidal mud-creeper Batillaria attramentaria.</title>
        <authorList>
            <person name="Patra A.K."/>
            <person name="Ho P.T."/>
            <person name="Jun S."/>
            <person name="Lee S.J."/>
            <person name="Kim Y."/>
            <person name="Won Y.J."/>
        </authorList>
    </citation>
    <scope>NUCLEOTIDE SEQUENCE [LARGE SCALE GENOMIC DNA]</scope>
    <source>
        <strain evidence="1">Wonlab-2016</strain>
    </source>
</reference>
<sequence length="113" mass="12852">MSSSHMIPIRSAIGRFLPDSSYGGAYTPDRLQLVLIIATINRDYFLQTVGTCSRLCYVLAACRDKAQEQHTERKNHLCERLEKNMFIDRLNCTLLIRSTSMERYSVMSTSGSP</sequence>
<accession>A0ABD0K5B1</accession>
<organism evidence="1 2">
    <name type="scientific">Batillaria attramentaria</name>
    <dbReference type="NCBI Taxonomy" id="370345"/>
    <lineage>
        <taxon>Eukaryota</taxon>
        <taxon>Metazoa</taxon>
        <taxon>Spiralia</taxon>
        <taxon>Lophotrochozoa</taxon>
        <taxon>Mollusca</taxon>
        <taxon>Gastropoda</taxon>
        <taxon>Caenogastropoda</taxon>
        <taxon>Sorbeoconcha</taxon>
        <taxon>Cerithioidea</taxon>
        <taxon>Batillariidae</taxon>
        <taxon>Batillaria</taxon>
    </lineage>
</organism>
<protein>
    <submittedName>
        <fullName evidence="1">Uncharacterized protein</fullName>
    </submittedName>
</protein>
<dbReference type="EMBL" id="JACVVK020000243">
    <property type="protein sequence ID" value="KAK7482541.1"/>
    <property type="molecule type" value="Genomic_DNA"/>
</dbReference>
<evidence type="ECO:0000313" key="2">
    <source>
        <dbReference type="Proteomes" id="UP001519460"/>
    </source>
</evidence>
<proteinExistence type="predicted"/>
<gene>
    <name evidence="1" type="ORF">BaRGS_00026252</name>
</gene>
<comment type="caution">
    <text evidence="1">The sequence shown here is derived from an EMBL/GenBank/DDBJ whole genome shotgun (WGS) entry which is preliminary data.</text>
</comment>
<name>A0ABD0K5B1_9CAEN</name>
<evidence type="ECO:0000313" key="1">
    <source>
        <dbReference type="EMBL" id="KAK7482541.1"/>
    </source>
</evidence>
<dbReference type="AlphaFoldDB" id="A0ABD0K5B1"/>